<reference evidence="5 6" key="1">
    <citation type="journal article" date="2018" name="Sci. Rep.">
        <title>Comparative analysis of the Pocillopora damicornis genome highlights role of immune system in coral evolution.</title>
        <authorList>
            <person name="Cunning R."/>
            <person name="Bay R.A."/>
            <person name="Gillette P."/>
            <person name="Baker A.C."/>
            <person name="Traylor-Knowles N."/>
        </authorList>
    </citation>
    <scope>NUCLEOTIDE SEQUENCE [LARGE SCALE GENOMIC DNA]</scope>
    <source>
        <strain evidence="5">RSMAS</strain>
        <tissue evidence="5">Whole animal</tissue>
    </source>
</reference>
<proteinExistence type="predicted"/>
<evidence type="ECO:0000313" key="6">
    <source>
        <dbReference type="Proteomes" id="UP000275408"/>
    </source>
</evidence>
<dbReference type="CDD" id="cd05382">
    <property type="entry name" value="CAP_GAPR1-like"/>
    <property type="match status" value="1"/>
</dbReference>
<dbReference type="Pfam" id="PF00188">
    <property type="entry name" value="CAP"/>
    <property type="match status" value="1"/>
</dbReference>
<dbReference type="InterPro" id="IPR035940">
    <property type="entry name" value="CAP_sf"/>
</dbReference>
<feature type="chain" id="PRO_5018161561" description="ShKT domain-containing protein" evidence="3">
    <location>
        <begin position="21"/>
        <end position="279"/>
    </location>
</feature>
<name>A0A3M6TMX2_POCDA</name>
<dbReference type="PRINTS" id="PR00838">
    <property type="entry name" value="V5ALLERGEN"/>
</dbReference>
<dbReference type="InterPro" id="IPR018244">
    <property type="entry name" value="Allrgn_V5/Tpx1_CS"/>
</dbReference>
<dbReference type="Gene3D" id="3.40.33.10">
    <property type="entry name" value="CAP"/>
    <property type="match status" value="1"/>
</dbReference>
<dbReference type="InterPro" id="IPR034113">
    <property type="entry name" value="SCP_GAPR1-like"/>
</dbReference>
<comment type="caution">
    <text evidence="5">The sequence shown here is derived from an EMBL/GenBank/DDBJ whole genome shotgun (WGS) entry which is preliminary data.</text>
</comment>
<dbReference type="InterPro" id="IPR003582">
    <property type="entry name" value="ShKT_dom"/>
</dbReference>
<dbReference type="SMART" id="SM00198">
    <property type="entry name" value="SCP"/>
    <property type="match status" value="1"/>
</dbReference>
<evidence type="ECO:0000313" key="5">
    <source>
        <dbReference type="EMBL" id="RMX42722.1"/>
    </source>
</evidence>
<evidence type="ECO:0000259" key="4">
    <source>
        <dbReference type="PROSITE" id="PS51670"/>
    </source>
</evidence>
<dbReference type="GO" id="GO:0090729">
    <property type="term" value="F:toxin activity"/>
    <property type="evidence" value="ECO:0007669"/>
    <property type="project" value="UniProtKB-KW"/>
</dbReference>
<dbReference type="PROSITE" id="PS51670">
    <property type="entry name" value="SHKT"/>
    <property type="match status" value="2"/>
</dbReference>
<dbReference type="InterPro" id="IPR001283">
    <property type="entry name" value="CRISP-related"/>
</dbReference>
<feature type="domain" description="ShKT" evidence="4">
    <location>
        <begin position="82"/>
        <end position="122"/>
    </location>
</feature>
<protein>
    <recommendedName>
        <fullName evidence="4">ShKT domain-containing protein</fullName>
    </recommendedName>
</protein>
<dbReference type="SMART" id="SM00254">
    <property type="entry name" value="ShKT"/>
    <property type="match status" value="2"/>
</dbReference>
<dbReference type="PRINTS" id="PR00837">
    <property type="entry name" value="V5TPXLIKE"/>
</dbReference>
<evidence type="ECO:0000256" key="3">
    <source>
        <dbReference type="SAM" id="SignalP"/>
    </source>
</evidence>
<keyword evidence="6" id="KW-1185">Reference proteome</keyword>
<dbReference type="GO" id="GO:0005576">
    <property type="term" value="C:extracellular region"/>
    <property type="evidence" value="ECO:0007669"/>
    <property type="project" value="InterPro"/>
</dbReference>
<dbReference type="OrthoDB" id="5956976at2759"/>
<feature type="signal peptide" evidence="3">
    <location>
        <begin position="1"/>
        <end position="20"/>
    </location>
</feature>
<dbReference type="STRING" id="46731.A0A3M6TMX2"/>
<dbReference type="Proteomes" id="UP000275408">
    <property type="component" value="Unassembled WGS sequence"/>
</dbReference>
<dbReference type="PROSITE" id="PS01009">
    <property type="entry name" value="CRISP_1"/>
    <property type="match status" value="1"/>
</dbReference>
<dbReference type="Gene3D" id="1.10.10.1940">
    <property type="match status" value="2"/>
</dbReference>
<dbReference type="InterPro" id="IPR002413">
    <property type="entry name" value="V5_allergen-like"/>
</dbReference>
<organism evidence="5 6">
    <name type="scientific">Pocillopora damicornis</name>
    <name type="common">Cauliflower coral</name>
    <name type="synonym">Millepora damicornis</name>
    <dbReference type="NCBI Taxonomy" id="46731"/>
    <lineage>
        <taxon>Eukaryota</taxon>
        <taxon>Metazoa</taxon>
        <taxon>Cnidaria</taxon>
        <taxon>Anthozoa</taxon>
        <taxon>Hexacorallia</taxon>
        <taxon>Scleractinia</taxon>
        <taxon>Astrocoeniina</taxon>
        <taxon>Pocilloporidae</taxon>
        <taxon>Pocillopora</taxon>
    </lineage>
</organism>
<keyword evidence="3" id="KW-0732">Signal</keyword>
<dbReference type="AlphaFoldDB" id="A0A3M6TMX2"/>
<feature type="domain" description="ShKT" evidence="4">
    <location>
        <begin position="38"/>
        <end position="79"/>
    </location>
</feature>
<keyword evidence="1" id="KW-0800">Toxin</keyword>
<feature type="non-terminal residue" evidence="5">
    <location>
        <position position="279"/>
    </location>
</feature>
<gene>
    <name evidence="5" type="ORF">pdam_00018963</name>
</gene>
<evidence type="ECO:0000256" key="1">
    <source>
        <dbReference type="ARBA" id="ARBA00022656"/>
    </source>
</evidence>
<accession>A0A3M6TMX2</accession>
<evidence type="ECO:0000256" key="2">
    <source>
        <dbReference type="PROSITE-ProRule" id="PRU01005"/>
    </source>
</evidence>
<dbReference type="PANTHER" id="PTHR10334">
    <property type="entry name" value="CYSTEINE-RICH SECRETORY PROTEIN-RELATED"/>
    <property type="match status" value="1"/>
</dbReference>
<dbReference type="EMBL" id="RCHS01003301">
    <property type="protein sequence ID" value="RMX42722.1"/>
    <property type="molecule type" value="Genomic_DNA"/>
</dbReference>
<dbReference type="SUPFAM" id="SSF55797">
    <property type="entry name" value="PR-1-like"/>
    <property type="match status" value="1"/>
</dbReference>
<dbReference type="Pfam" id="PF01549">
    <property type="entry name" value="ShK"/>
    <property type="match status" value="2"/>
</dbReference>
<sequence>MISILFIGLYLVTFQVTCEGAPGPKIIIQNDVEKRAICAENQMDKSSGCPQWEGKGFCSQNSKYYQFMMGNCYASCGRCQPCTANEIDKKGSYCTMWKKNYGCTGGMEQFMRKNCYATCGHCIMAPTPIPQVDPDACLQAHNEKRALHGAPALVWDNKLAQDAKNWADHLASTGRLVHAKNIAEGENLYSGSSGFVKSCSDAVKSWYNEIKFYDFDNPGFSFATGHFTAVVWKSTTKLGAALTKIVSDNGITHTYVVARYSPAGNVIGRFAANVKPKSS</sequence>
<comment type="caution">
    <text evidence="2">Lacks conserved residue(s) required for the propagation of feature annotation.</text>
</comment>
<dbReference type="FunFam" id="3.40.33.10:FF:000010">
    <property type="entry name" value="Predicted protein"/>
    <property type="match status" value="1"/>
</dbReference>
<dbReference type="InterPro" id="IPR014044">
    <property type="entry name" value="CAP_dom"/>
</dbReference>